<dbReference type="InterPro" id="IPR012337">
    <property type="entry name" value="RNaseH-like_sf"/>
</dbReference>
<evidence type="ECO:0000313" key="6">
    <source>
        <dbReference type="EMBL" id="CCE29805.1"/>
    </source>
</evidence>
<comment type="caution">
    <text evidence="6">The sequence shown here is derived from an EMBL/GenBank/DDBJ whole genome shotgun (WGS) entry which is preliminary data.</text>
</comment>
<protein>
    <recommendedName>
        <fullName evidence="8">HAT C-terminal dimerisation domain-containing protein</fullName>
    </recommendedName>
</protein>
<dbReference type="InterPro" id="IPR052035">
    <property type="entry name" value="ZnF_BED_domain_contain"/>
</dbReference>
<evidence type="ECO:0000256" key="2">
    <source>
        <dbReference type="ARBA" id="ARBA00022723"/>
    </source>
</evidence>
<name>M1W5B0_CLAP2</name>
<keyword evidence="4" id="KW-0862">Zinc</keyword>
<gene>
    <name evidence="6" type="ORF">CPUR_03652</name>
</gene>
<dbReference type="AlphaFoldDB" id="M1W5B0"/>
<dbReference type="EMBL" id="CAGA01000017">
    <property type="protein sequence ID" value="CCE29805.1"/>
    <property type="molecule type" value="Genomic_DNA"/>
</dbReference>
<dbReference type="GO" id="GO:0005634">
    <property type="term" value="C:nucleus"/>
    <property type="evidence" value="ECO:0007669"/>
    <property type="project" value="UniProtKB-SubCell"/>
</dbReference>
<keyword evidence="5" id="KW-0539">Nucleus</keyword>
<keyword evidence="2" id="KW-0479">Metal-binding</keyword>
<dbReference type="HOGENOM" id="CLU_512867_0_0_1"/>
<dbReference type="Proteomes" id="UP000016801">
    <property type="component" value="Unassembled WGS sequence"/>
</dbReference>
<evidence type="ECO:0000256" key="1">
    <source>
        <dbReference type="ARBA" id="ARBA00004123"/>
    </source>
</evidence>
<evidence type="ECO:0008006" key="8">
    <source>
        <dbReference type="Google" id="ProtNLM"/>
    </source>
</evidence>
<evidence type="ECO:0000256" key="4">
    <source>
        <dbReference type="ARBA" id="ARBA00022833"/>
    </source>
</evidence>
<accession>M1W5B0</accession>
<evidence type="ECO:0000256" key="3">
    <source>
        <dbReference type="ARBA" id="ARBA00022771"/>
    </source>
</evidence>
<dbReference type="PANTHER" id="PTHR46481:SF10">
    <property type="entry name" value="ZINC FINGER BED DOMAIN-CONTAINING PROTEIN 39"/>
    <property type="match status" value="1"/>
</dbReference>
<evidence type="ECO:0000313" key="7">
    <source>
        <dbReference type="Proteomes" id="UP000016801"/>
    </source>
</evidence>
<dbReference type="PANTHER" id="PTHR46481">
    <property type="entry name" value="ZINC FINGER BED DOMAIN-CONTAINING PROTEIN 4"/>
    <property type="match status" value="1"/>
</dbReference>
<organism evidence="6 7">
    <name type="scientific">Claviceps purpurea (strain 20.1)</name>
    <name type="common">Ergot fungus</name>
    <name type="synonym">Sphacelia segetum</name>
    <dbReference type="NCBI Taxonomy" id="1111077"/>
    <lineage>
        <taxon>Eukaryota</taxon>
        <taxon>Fungi</taxon>
        <taxon>Dikarya</taxon>
        <taxon>Ascomycota</taxon>
        <taxon>Pezizomycotina</taxon>
        <taxon>Sordariomycetes</taxon>
        <taxon>Hypocreomycetidae</taxon>
        <taxon>Hypocreales</taxon>
        <taxon>Clavicipitaceae</taxon>
        <taxon>Claviceps</taxon>
    </lineage>
</organism>
<dbReference type="VEuPathDB" id="FungiDB:CPUR_03652"/>
<evidence type="ECO:0000256" key="5">
    <source>
        <dbReference type="ARBA" id="ARBA00023242"/>
    </source>
</evidence>
<dbReference type="SUPFAM" id="SSF53098">
    <property type="entry name" value="Ribonuclease H-like"/>
    <property type="match status" value="1"/>
</dbReference>
<dbReference type="OrthoDB" id="4347799at2759"/>
<dbReference type="GO" id="GO:0008270">
    <property type="term" value="F:zinc ion binding"/>
    <property type="evidence" value="ECO:0007669"/>
    <property type="project" value="UniProtKB-KW"/>
</dbReference>
<sequence>MFNEAPVAFEQRFPSEVRTQSTNLKQQKLKMGVLKAPKPEANPDLIATRMIICGGHPLNLWEQHDMVNFTNALVPEWKPPSRKKILEQTLKECFESVEAQVLERIKHTEHLNFTLEDTFEYSYPRLINLSLITEGGALLLCTLSVPAGDDFQRINSVTTNTGTTMTSLWALLNTDPRTAHIFTVPCDGRALQLFVNGILSLEPFKSMFLEARMIVDKFYESPKQYSLLVSKMGVRRPLIAAILARWGTQLRMLDSFLANEDALIEYASDPHADLSVELKERLQSGTLFEGLKQLRALLQPVDMVIRQPEGERASLSDVPGRWQKLWTSLNSMGHNWSEVSRFTTGVDWSFSPQVLPIHLAAWALDSDKARDNPQPLHPAHEDLVIEFLQAVVRPQSARNRIVSQFLHYRSQKGFFSTSSLGWEMPGNRNFWLYYSTRAPELSAIALRLLNAVANSVPSERAFSFLNVSYSQDDRSPIRSYWQAYIYINCHTLKRIEGKGDGPVTVLDVTEEEAMDLEDRVWAMQSNFMCDD</sequence>
<comment type="subcellular location">
    <subcellularLocation>
        <location evidence="1">Nucleus</location>
    </subcellularLocation>
</comment>
<keyword evidence="3" id="KW-0863">Zinc-finger</keyword>
<proteinExistence type="predicted"/>
<keyword evidence="7" id="KW-1185">Reference proteome</keyword>
<reference evidence="6 7" key="1">
    <citation type="journal article" date="2013" name="PLoS Genet.">
        <title>Plant-symbiotic fungi as chemical engineers: Multi-genome analysis of the Clavicipitaceae reveals dynamics of alkaloid loci.</title>
        <authorList>
            <person name="Schardl C.L."/>
            <person name="Young C.A."/>
            <person name="Hesse U."/>
            <person name="Amyotte S.G."/>
            <person name="Andreeva K."/>
            <person name="Calie P.J."/>
            <person name="Fleetwood D.J."/>
            <person name="Haws D.C."/>
            <person name="Moore N."/>
            <person name="Oeser B."/>
            <person name="Panaccione D.G."/>
            <person name="Schweri K.K."/>
            <person name="Voisey C.R."/>
            <person name="Farman M.L."/>
            <person name="Jaromczyk J.W."/>
            <person name="Roe B.A."/>
            <person name="O'Sullivan D.M."/>
            <person name="Scott B."/>
            <person name="Tudzynski P."/>
            <person name="An Z."/>
            <person name="Arnaoudova E.G."/>
            <person name="Bullock C.T."/>
            <person name="Charlton N.D."/>
            <person name="Chen L."/>
            <person name="Cox M."/>
            <person name="Dinkins R.D."/>
            <person name="Florea S."/>
            <person name="Glenn A.E."/>
            <person name="Gordon A."/>
            <person name="Gueldener U."/>
            <person name="Harris D.R."/>
            <person name="Hollin W."/>
            <person name="Jaromczyk J."/>
            <person name="Johnson R.D."/>
            <person name="Khan A.K."/>
            <person name="Leistner E."/>
            <person name="Leuchtmann A."/>
            <person name="Li C."/>
            <person name="Liu J."/>
            <person name="Liu J."/>
            <person name="Liu M."/>
            <person name="Mace W."/>
            <person name="Machado C."/>
            <person name="Nagabhyru P."/>
            <person name="Pan J."/>
            <person name="Schmid J."/>
            <person name="Sugawara K."/>
            <person name="Steiner U."/>
            <person name="Takach J.E."/>
            <person name="Tanaka E."/>
            <person name="Webb J.S."/>
            <person name="Wilson E.V."/>
            <person name="Wiseman J.L."/>
            <person name="Yoshida R."/>
            <person name="Zeng Z."/>
        </authorList>
    </citation>
    <scope>NUCLEOTIDE SEQUENCE [LARGE SCALE GENOMIC DNA]</scope>
    <source>
        <strain evidence="6 7">20.1</strain>
    </source>
</reference>
<dbReference type="eggNOG" id="ENOG502SYFH">
    <property type="taxonomic scope" value="Eukaryota"/>
</dbReference>